<reference evidence="5" key="1">
    <citation type="journal article" date="2020" name="PLoS Negl. Trop. Dis.">
        <title>High-quality nuclear genome for Sarcoptes scabiei-A critical resource for a neglected parasite.</title>
        <authorList>
            <person name="Korhonen P.K."/>
            <person name="Gasser R.B."/>
            <person name="Ma G."/>
            <person name="Wang T."/>
            <person name="Stroehlein A.J."/>
            <person name="Young N.D."/>
            <person name="Ang C.S."/>
            <person name="Fernando D.D."/>
            <person name="Lu H.C."/>
            <person name="Taylor S."/>
            <person name="Reynolds S.L."/>
            <person name="Mofiz E."/>
            <person name="Najaraj S.H."/>
            <person name="Gowda H."/>
            <person name="Madugundu A."/>
            <person name="Renuse S."/>
            <person name="Holt D."/>
            <person name="Pandey A."/>
            <person name="Papenfuss A.T."/>
            <person name="Fischer K."/>
        </authorList>
    </citation>
    <scope>NUCLEOTIDE SEQUENCE [LARGE SCALE GENOMIC DNA]</scope>
</reference>
<name>A0A834VBS8_SARSC</name>
<gene>
    <name evidence="3" type="ORF">SSS_40</name>
</gene>
<dbReference type="EnsemblMetazoa" id="SSS_40s_mrna">
    <property type="protein sequence ID" value="KAF7491682.1"/>
    <property type="gene ID" value="SSS_40"/>
</dbReference>
<evidence type="ECO:0000256" key="1">
    <source>
        <dbReference type="SAM" id="MobiDB-lite"/>
    </source>
</evidence>
<proteinExistence type="predicted"/>
<evidence type="ECO:0000313" key="5">
    <source>
        <dbReference type="Proteomes" id="UP000070412"/>
    </source>
</evidence>
<feature type="compositionally biased region" description="Basic and acidic residues" evidence="1">
    <location>
        <begin position="231"/>
        <end position="240"/>
    </location>
</feature>
<reference evidence="4" key="3">
    <citation type="submission" date="2022-06" db="UniProtKB">
        <authorList>
            <consortium name="EnsemblMetazoa"/>
        </authorList>
    </citation>
    <scope>IDENTIFICATION</scope>
</reference>
<protein>
    <submittedName>
        <fullName evidence="3 4">Uncharacterized protein</fullName>
    </submittedName>
</protein>
<reference evidence="3" key="2">
    <citation type="submission" date="2020-01" db="EMBL/GenBank/DDBJ databases">
        <authorList>
            <person name="Korhonen P.K.K."/>
            <person name="Guangxu M.G."/>
            <person name="Wang T.W."/>
            <person name="Stroehlein A.J.S."/>
            <person name="Young N.D."/>
            <person name="Ang C.-S.A."/>
            <person name="Fernando D.W.F."/>
            <person name="Lu H.L."/>
            <person name="Taylor S.T."/>
            <person name="Ehtesham M.E.M."/>
            <person name="Najaraj S.H.N."/>
            <person name="Harsha G.H.G."/>
            <person name="Madugundu A.M."/>
            <person name="Renuse S.R."/>
            <person name="Holt D.H."/>
            <person name="Pandey A.P."/>
            <person name="Papenfuss A.P."/>
            <person name="Gasser R.B.G."/>
            <person name="Fischer K.F."/>
        </authorList>
    </citation>
    <scope>NUCLEOTIDE SEQUENCE</scope>
    <source>
        <strain evidence="3">SSS_KF_BRIS2020</strain>
    </source>
</reference>
<feature type="transmembrane region" description="Helical" evidence="2">
    <location>
        <begin position="12"/>
        <end position="30"/>
    </location>
</feature>
<keyword evidence="5" id="KW-1185">Reference proteome</keyword>
<keyword evidence="2" id="KW-1133">Transmembrane helix</keyword>
<feature type="region of interest" description="Disordered" evidence="1">
    <location>
        <begin position="218"/>
        <end position="240"/>
    </location>
</feature>
<dbReference type="Proteomes" id="UP000070412">
    <property type="component" value="Unassembled WGS sequence"/>
</dbReference>
<keyword evidence="2" id="KW-0812">Transmembrane</keyword>
<organism evidence="3">
    <name type="scientific">Sarcoptes scabiei</name>
    <name type="common">Itch mite</name>
    <name type="synonym">Acarus scabiei</name>
    <dbReference type="NCBI Taxonomy" id="52283"/>
    <lineage>
        <taxon>Eukaryota</taxon>
        <taxon>Metazoa</taxon>
        <taxon>Ecdysozoa</taxon>
        <taxon>Arthropoda</taxon>
        <taxon>Chelicerata</taxon>
        <taxon>Arachnida</taxon>
        <taxon>Acari</taxon>
        <taxon>Acariformes</taxon>
        <taxon>Sarcoptiformes</taxon>
        <taxon>Astigmata</taxon>
        <taxon>Psoroptidia</taxon>
        <taxon>Sarcoptoidea</taxon>
        <taxon>Sarcoptidae</taxon>
        <taxon>Sarcoptinae</taxon>
        <taxon>Sarcoptes</taxon>
    </lineage>
</organism>
<sequence>MFQSKHLMQRSISILFLITIVPGLNAWLFSPKYQPYYYPFPYMMPSLSSSTTSSNYVGNIPATSGGNYLGQTSIHTSPDYNYNWFNYQNYPQTGVLYPSGSLGGYGGIGGGGLGSSIYGGSTGPLTSFLPATSSFLRSWWTRKFQKLGLRAPGSLPSSSSPCTKYWSSSPSLSHPCPASNLCCLPPLIVQTTVESTPRPTYSESVTYPSASYLYSPNSYKSSSSLQPQGSEHLDEVVESS</sequence>
<dbReference type="OrthoDB" id="6512559at2759"/>
<dbReference type="EMBL" id="WVUK01000058">
    <property type="protein sequence ID" value="KAF7491682.1"/>
    <property type="molecule type" value="Genomic_DNA"/>
</dbReference>
<dbReference type="AlphaFoldDB" id="A0A834VBS8"/>
<evidence type="ECO:0000313" key="3">
    <source>
        <dbReference type="EMBL" id="KAF7491682.1"/>
    </source>
</evidence>
<keyword evidence="2" id="KW-0472">Membrane</keyword>
<evidence type="ECO:0000256" key="2">
    <source>
        <dbReference type="SAM" id="Phobius"/>
    </source>
</evidence>
<feature type="compositionally biased region" description="Low complexity" evidence="1">
    <location>
        <begin position="218"/>
        <end position="230"/>
    </location>
</feature>
<evidence type="ECO:0000313" key="4">
    <source>
        <dbReference type="EnsemblMetazoa" id="KAF7491682.1"/>
    </source>
</evidence>
<accession>A0A834VBS8</accession>